<reference evidence="2 3" key="2">
    <citation type="submission" date="2008-11" db="EMBL/GenBank/DDBJ databases">
        <authorList>
            <person name="Fulton L."/>
            <person name="Clifton S."/>
            <person name="Fulton B."/>
            <person name="Xu J."/>
            <person name="Minx P."/>
            <person name="Pepin K.H."/>
            <person name="Johnson M."/>
            <person name="Bhonagiri V."/>
            <person name="Nash W.E."/>
            <person name="Mardis E.R."/>
            <person name="Wilson R.K."/>
        </authorList>
    </citation>
    <scope>NUCLEOTIDE SEQUENCE [LARGE SCALE GENOMIC DNA]</scope>
    <source>
        <strain evidence="2 3">ATCC 43243</strain>
    </source>
</reference>
<keyword evidence="3" id="KW-1185">Reference proteome</keyword>
<accession>B7AV64</accession>
<sequence length="164" mass="19641">MEEKIKRKKKIAIFSVIVLILFLMFVYWLMYWKIGFTAAEQYFDNKLEQIVALSITQDDYFPSLVDYDKLSRVYKRSISEEEFNDANTDSKRLALYRKVQSLTKKPEKHSYLSNASFRKGNYHETLEVDGVKYDVKHVLSIEVNYLTFKPYIKKWSIYIRMLDS</sequence>
<gene>
    <name evidence="2" type="ORF">BACPEC_02612</name>
</gene>
<evidence type="ECO:0000313" key="3">
    <source>
        <dbReference type="Proteomes" id="UP000003136"/>
    </source>
</evidence>
<evidence type="ECO:0000313" key="2">
    <source>
        <dbReference type="EMBL" id="EEC56105.1"/>
    </source>
</evidence>
<dbReference type="Proteomes" id="UP000003136">
    <property type="component" value="Unassembled WGS sequence"/>
</dbReference>
<dbReference type="AlphaFoldDB" id="B7AV64"/>
<keyword evidence="1" id="KW-0472">Membrane</keyword>
<proteinExistence type="predicted"/>
<keyword evidence="1" id="KW-1133">Transmembrane helix</keyword>
<name>B7AV64_9FIRM</name>
<organism evidence="2 3">
    <name type="scientific">[Bacteroides] pectinophilus ATCC 43243</name>
    <dbReference type="NCBI Taxonomy" id="483218"/>
    <lineage>
        <taxon>Bacteria</taxon>
        <taxon>Bacillati</taxon>
        <taxon>Bacillota</taxon>
        <taxon>Clostridia</taxon>
        <taxon>Eubacteriales</taxon>
    </lineage>
</organism>
<dbReference type="STRING" id="483218.BACPEC_02612"/>
<dbReference type="EMBL" id="ABVQ01000037">
    <property type="protein sequence ID" value="EEC56105.1"/>
    <property type="molecule type" value="Genomic_DNA"/>
</dbReference>
<dbReference type="HOGENOM" id="CLU_1615729_0_0_9"/>
<reference evidence="2 3" key="1">
    <citation type="submission" date="2008-11" db="EMBL/GenBank/DDBJ databases">
        <title>Draft genome sequence of Bacteroides pectinophilus (ATCC 43243).</title>
        <authorList>
            <person name="Sudarsanam P."/>
            <person name="Ley R."/>
            <person name="Guruge J."/>
            <person name="Turnbaugh P.J."/>
            <person name="Mahowald M."/>
            <person name="Liep D."/>
            <person name="Gordon J."/>
        </authorList>
    </citation>
    <scope>NUCLEOTIDE SEQUENCE [LARGE SCALE GENOMIC DNA]</scope>
    <source>
        <strain evidence="2 3">ATCC 43243</strain>
    </source>
</reference>
<feature type="transmembrane region" description="Helical" evidence="1">
    <location>
        <begin position="12"/>
        <end position="32"/>
    </location>
</feature>
<keyword evidence="1" id="KW-0812">Transmembrane</keyword>
<comment type="caution">
    <text evidence="2">The sequence shown here is derived from an EMBL/GenBank/DDBJ whole genome shotgun (WGS) entry which is preliminary data.</text>
</comment>
<protein>
    <submittedName>
        <fullName evidence="2">Uncharacterized protein</fullName>
    </submittedName>
</protein>
<evidence type="ECO:0000256" key="1">
    <source>
        <dbReference type="SAM" id="Phobius"/>
    </source>
</evidence>